<proteinExistence type="predicted"/>
<gene>
    <name evidence="2" type="ORF">CLV41_10832</name>
</gene>
<dbReference type="OrthoDB" id="9826971at2"/>
<dbReference type="AlphaFoldDB" id="A0A2S3UQ44"/>
<keyword evidence="3" id="KW-1185">Reference proteome</keyword>
<evidence type="ECO:0000313" key="3">
    <source>
        <dbReference type="Proteomes" id="UP000236959"/>
    </source>
</evidence>
<evidence type="ECO:0000256" key="1">
    <source>
        <dbReference type="SAM" id="Phobius"/>
    </source>
</evidence>
<comment type="caution">
    <text evidence="2">The sequence shown here is derived from an EMBL/GenBank/DDBJ whole genome shotgun (WGS) entry which is preliminary data.</text>
</comment>
<organism evidence="2 3">
    <name type="scientific">Roseibium marinum</name>
    <dbReference type="NCBI Taxonomy" id="281252"/>
    <lineage>
        <taxon>Bacteria</taxon>
        <taxon>Pseudomonadati</taxon>
        <taxon>Pseudomonadota</taxon>
        <taxon>Alphaproteobacteria</taxon>
        <taxon>Hyphomicrobiales</taxon>
        <taxon>Stappiaceae</taxon>
        <taxon>Roseibium</taxon>
    </lineage>
</organism>
<sequence length="131" mass="15088">MIRAFKVKYAIFALLILGTGYVLGYFFGSMQPSPSYIADLRTMPLLMNSPEDVSELVRSHLPDDPYEAFKIVANSSEQIKAYYSEQCECDLIVLQRYVIRLPLPDRELTIYFTIKDGKLDFESAEVVIWFV</sequence>
<feature type="transmembrane region" description="Helical" evidence="1">
    <location>
        <begin position="7"/>
        <end position="27"/>
    </location>
</feature>
<dbReference type="Proteomes" id="UP000236959">
    <property type="component" value="Unassembled WGS sequence"/>
</dbReference>
<keyword evidence="1" id="KW-0812">Transmembrane</keyword>
<keyword evidence="1" id="KW-0472">Membrane</keyword>
<accession>A0A2S3UQ44</accession>
<protein>
    <submittedName>
        <fullName evidence="2">Uncharacterized protein</fullName>
    </submittedName>
</protein>
<dbReference type="RefSeq" id="WP_103223674.1">
    <property type="nucleotide sequence ID" value="NZ_PPCN01000008.1"/>
</dbReference>
<reference evidence="2 3" key="1">
    <citation type="submission" date="2018-01" db="EMBL/GenBank/DDBJ databases">
        <title>Genomic Encyclopedia of Archaeal and Bacterial Type Strains, Phase II (KMG-II): from individual species to whole genera.</title>
        <authorList>
            <person name="Goeker M."/>
        </authorList>
    </citation>
    <scope>NUCLEOTIDE SEQUENCE [LARGE SCALE GENOMIC DNA]</scope>
    <source>
        <strain evidence="2 3">DSM 17023</strain>
    </source>
</reference>
<dbReference type="EMBL" id="PPCN01000008">
    <property type="protein sequence ID" value="POF29609.1"/>
    <property type="molecule type" value="Genomic_DNA"/>
</dbReference>
<keyword evidence="1" id="KW-1133">Transmembrane helix</keyword>
<name>A0A2S3UQ44_9HYPH</name>
<evidence type="ECO:0000313" key="2">
    <source>
        <dbReference type="EMBL" id="POF29609.1"/>
    </source>
</evidence>